<feature type="compositionally biased region" description="Low complexity" evidence="1">
    <location>
        <begin position="184"/>
        <end position="224"/>
    </location>
</feature>
<keyword evidence="2" id="KW-0472">Membrane</keyword>
<feature type="region of interest" description="Disordered" evidence="1">
    <location>
        <begin position="109"/>
        <end position="236"/>
    </location>
</feature>
<keyword evidence="2" id="KW-1133">Transmembrane helix</keyword>
<feature type="compositionally biased region" description="Basic and acidic residues" evidence="1">
    <location>
        <begin position="109"/>
        <end position="128"/>
    </location>
</feature>
<name>A0A0K8TUC3_TABBR</name>
<feature type="chain" id="PRO_5005520524" evidence="3">
    <location>
        <begin position="17"/>
        <end position="328"/>
    </location>
</feature>
<reference evidence="4" key="1">
    <citation type="journal article" date="2015" name="Insect Biochem. Mol. Biol.">
        <title>An insight into the sialome of the horse fly, Tabanus bromius.</title>
        <authorList>
            <person name="Ribeiro J.M."/>
            <person name="Kazimirova M."/>
            <person name="Takac P."/>
            <person name="Andersen J.F."/>
            <person name="Francischetti I.M."/>
        </authorList>
    </citation>
    <scope>NUCLEOTIDE SEQUENCE</scope>
</reference>
<evidence type="ECO:0000256" key="2">
    <source>
        <dbReference type="SAM" id="Phobius"/>
    </source>
</evidence>
<feature type="compositionally biased region" description="Basic and acidic residues" evidence="1">
    <location>
        <begin position="49"/>
        <end position="61"/>
    </location>
</feature>
<proteinExistence type="evidence at transcript level"/>
<sequence length="328" mass="36233">ICVIALALCLVVLCEDEENIKVRSTKRSPIPFELVNEPLTKFQAALEENAPKGRSDHERKIAARKGVPNELPDLNDTTPEPLPIYMVDDKEKLENELHVTTFVPLPASDKETVAKHRPREGVDEKSSEIKNSTVSIDSNETKNQAKSVNVSTKNGINSTKTDTSIKTSVENATQSLNKSNVEQSSKNTSTNNSATSNFNSNASITPTSTVATTTNTTESPAPTTISANNKNKKPTTTYVGDQVELENKSTTKTSGKLSVDEPFAQLSKEPKADSTKGHRDYIIPVVALIFIIPIILGAFLISYRRLKDYWSTRHYRRMDFLVDGMYND</sequence>
<organism evidence="4">
    <name type="scientific">Tabanus bromius</name>
    <name type="common">Band-eyed brown horse fly</name>
    <dbReference type="NCBI Taxonomy" id="304241"/>
    <lineage>
        <taxon>Eukaryota</taxon>
        <taxon>Metazoa</taxon>
        <taxon>Ecdysozoa</taxon>
        <taxon>Arthropoda</taxon>
        <taxon>Hexapoda</taxon>
        <taxon>Insecta</taxon>
        <taxon>Pterygota</taxon>
        <taxon>Neoptera</taxon>
        <taxon>Endopterygota</taxon>
        <taxon>Diptera</taxon>
        <taxon>Brachycera</taxon>
        <taxon>Tabanomorpha</taxon>
        <taxon>Tabanoidea</taxon>
        <taxon>Tabanidae</taxon>
        <taxon>Tabanus</taxon>
    </lineage>
</organism>
<dbReference type="AlphaFoldDB" id="A0A0K8TUC3"/>
<feature type="compositionally biased region" description="Polar residues" evidence="1">
    <location>
        <begin position="129"/>
        <end position="183"/>
    </location>
</feature>
<evidence type="ECO:0000256" key="1">
    <source>
        <dbReference type="SAM" id="MobiDB-lite"/>
    </source>
</evidence>
<keyword evidence="2" id="KW-0812">Transmembrane</keyword>
<keyword evidence="3" id="KW-0732">Signal</keyword>
<accession>A0A0K8TUC3</accession>
<feature type="region of interest" description="Disordered" evidence="1">
    <location>
        <begin position="48"/>
        <end position="81"/>
    </location>
</feature>
<feature type="signal peptide" evidence="3">
    <location>
        <begin position="1"/>
        <end position="16"/>
    </location>
</feature>
<dbReference type="EMBL" id="GDAI01000063">
    <property type="protein sequence ID" value="JAI17540.1"/>
    <property type="molecule type" value="mRNA"/>
</dbReference>
<feature type="transmembrane region" description="Helical" evidence="2">
    <location>
        <begin position="281"/>
        <end position="303"/>
    </location>
</feature>
<protein>
    <submittedName>
        <fullName evidence="4">Putative cell wall integrity and stress response component 2</fullName>
    </submittedName>
</protein>
<evidence type="ECO:0000256" key="3">
    <source>
        <dbReference type="SAM" id="SignalP"/>
    </source>
</evidence>
<evidence type="ECO:0000313" key="4">
    <source>
        <dbReference type="EMBL" id="JAI17540.1"/>
    </source>
</evidence>
<feature type="compositionally biased region" description="Polar residues" evidence="1">
    <location>
        <begin position="225"/>
        <end position="236"/>
    </location>
</feature>
<feature type="non-terminal residue" evidence="4">
    <location>
        <position position="1"/>
    </location>
</feature>